<evidence type="ECO:0000313" key="3">
    <source>
        <dbReference type="Proteomes" id="UP001221757"/>
    </source>
</evidence>
<sequence length="356" mass="40142">MASDNEALQSSSYPDVIILKQVLRTPKLRDGMEYPYESVAGRIVCYEFRGIGVPPGDIGRPGDIFWDVTFPFILYLRTESAWKAWNPRASEGSQLLAESPRFRDRYLWISPAGLTWLASQSLNRAKIEIKQFHTLGDRLQKEFAAVLSSAPSFHSLALDIPANRARHDAEVARRRRLNVPVGSAPEITPSNRMKRKRGQIESASDEASLRVPEVKPANENRTMSEEKPHIATCQPSTSRPSTEEVMPVNENWTMSEEKLHIATCQPSTSRPSTEEVKPVNENWTMSEEKLHIATCQPSTSRPSTEEVKPANAHHAIEKMQKDGAKRDEELEELRRFKVMVSGLVGEMDIPSLRKAQ</sequence>
<reference evidence="2" key="1">
    <citation type="submission" date="2023-03" db="EMBL/GenBank/DDBJ databases">
        <title>Massive genome expansion in bonnet fungi (Mycena s.s.) driven by repeated elements and novel gene families across ecological guilds.</title>
        <authorList>
            <consortium name="Lawrence Berkeley National Laboratory"/>
            <person name="Harder C.B."/>
            <person name="Miyauchi S."/>
            <person name="Viragh M."/>
            <person name="Kuo A."/>
            <person name="Thoen E."/>
            <person name="Andreopoulos B."/>
            <person name="Lu D."/>
            <person name="Skrede I."/>
            <person name="Drula E."/>
            <person name="Henrissat B."/>
            <person name="Morin E."/>
            <person name="Kohler A."/>
            <person name="Barry K."/>
            <person name="LaButti K."/>
            <person name="Morin E."/>
            <person name="Salamov A."/>
            <person name="Lipzen A."/>
            <person name="Mereny Z."/>
            <person name="Hegedus B."/>
            <person name="Baldrian P."/>
            <person name="Stursova M."/>
            <person name="Weitz H."/>
            <person name="Taylor A."/>
            <person name="Grigoriev I.V."/>
            <person name="Nagy L.G."/>
            <person name="Martin F."/>
            <person name="Kauserud H."/>
        </authorList>
    </citation>
    <scope>NUCLEOTIDE SEQUENCE</scope>
    <source>
        <strain evidence="2">CBHHK067</strain>
    </source>
</reference>
<accession>A0AAD7D7L1</accession>
<keyword evidence="3" id="KW-1185">Reference proteome</keyword>
<dbReference type="Proteomes" id="UP001221757">
    <property type="component" value="Unassembled WGS sequence"/>
</dbReference>
<name>A0AAD7D7L1_MYCRO</name>
<comment type="caution">
    <text evidence="2">The sequence shown here is derived from an EMBL/GenBank/DDBJ whole genome shotgun (WGS) entry which is preliminary data.</text>
</comment>
<protein>
    <submittedName>
        <fullName evidence="2">Uncharacterized protein</fullName>
    </submittedName>
</protein>
<proteinExistence type="predicted"/>
<organism evidence="2 3">
    <name type="scientific">Mycena rosella</name>
    <name type="common">Pink bonnet</name>
    <name type="synonym">Agaricus rosellus</name>
    <dbReference type="NCBI Taxonomy" id="1033263"/>
    <lineage>
        <taxon>Eukaryota</taxon>
        <taxon>Fungi</taxon>
        <taxon>Dikarya</taxon>
        <taxon>Basidiomycota</taxon>
        <taxon>Agaricomycotina</taxon>
        <taxon>Agaricomycetes</taxon>
        <taxon>Agaricomycetidae</taxon>
        <taxon>Agaricales</taxon>
        <taxon>Marasmiineae</taxon>
        <taxon>Mycenaceae</taxon>
        <taxon>Mycena</taxon>
    </lineage>
</organism>
<dbReference type="EMBL" id="JARKIE010000110">
    <property type="protein sequence ID" value="KAJ7683186.1"/>
    <property type="molecule type" value="Genomic_DNA"/>
</dbReference>
<evidence type="ECO:0000313" key="2">
    <source>
        <dbReference type="EMBL" id="KAJ7683186.1"/>
    </source>
</evidence>
<dbReference type="AlphaFoldDB" id="A0AAD7D7L1"/>
<gene>
    <name evidence="2" type="ORF">B0H17DRAFT_1205253</name>
</gene>
<feature type="compositionally biased region" description="Basic and acidic residues" evidence="1">
    <location>
        <begin position="212"/>
        <end position="229"/>
    </location>
</feature>
<feature type="region of interest" description="Disordered" evidence="1">
    <location>
        <begin position="182"/>
        <end position="244"/>
    </location>
</feature>
<evidence type="ECO:0000256" key="1">
    <source>
        <dbReference type="SAM" id="MobiDB-lite"/>
    </source>
</evidence>